<evidence type="ECO:0000313" key="2">
    <source>
        <dbReference type="Proteomes" id="UP001055879"/>
    </source>
</evidence>
<name>A0ACB9C785_ARCLA</name>
<reference evidence="2" key="1">
    <citation type="journal article" date="2022" name="Mol. Ecol. Resour.">
        <title>The genomes of chicory, endive, great burdock and yacon provide insights into Asteraceae palaeo-polyploidization history and plant inulin production.</title>
        <authorList>
            <person name="Fan W."/>
            <person name="Wang S."/>
            <person name="Wang H."/>
            <person name="Wang A."/>
            <person name="Jiang F."/>
            <person name="Liu H."/>
            <person name="Zhao H."/>
            <person name="Xu D."/>
            <person name="Zhang Y."/>
        </authorList>
    </citation>
    <scope>NUCLEOTIDE SEQUENCE [LARGE SCALE GENOMIC DNA]</scope>
    <source>
        <strain evidence="2">cv. Niubang</strain>
    </source>
</reference>
<evidence type="ECO:0000313" key="1">
    <source>
        <dbReference type="EMBL" id="KAI3730144.1"/>
    </source>
</evidence>
<dbReference type="Proteomes" id="UP001055879">
    <property type="component" value="Linkage Group LG05"/>
</dbReference>
<comment type="caution">
    <text evidence="1">The sequence shown here is derived from an EMBL/GenBank/DDBJ whole genome shotgun (WGS) entry which is preliminary data.</text>
</comment>
<accession>A0ACB9C785</accession>
<sequence>MKHKSQWGKIKGEKKRINLERDCRHISKGVTGVAGGAGVAGRGLYPYERHRLMVVLRSGDKIDRRSRKVFSFFKEEQNKEKDKELSNASSSVIYYCLTFMLNDRRSRSPVADVKKIKNQNSTICKDEIKNPKQ</sequence>
<protein>
    <submittedName>
        <fullName evidence="1">Uncharacterized protein</fullName>
    </submittedName>
</protein>
<keyword evidence="2" id="KW-1185">Reference proteome</keyword>
<proteinExistence type="predicted"/>
<reference evidence="1 2" key="2">
    <citation type="journal article" date="2022" name="Mol. Ecol. Resour.">
        <title>The genomes of chicory, endive, great burdock and yacon provide insights into Asteraceae paleo-polyploidization history and plant inulin production.</title>
        <authorList>
            <person name="Fan W."/>
            <person name="Wang S."/>
            <person name="Wang H."/>
            <person name="Wang A."/>
            <person name="Jiang F."/>
            <person name="Liu H."/>
            <person name="Zhao H."/>
            <person name="Xu D."/>
            <person name="Zhang Y."/>
        </authorList>
    </citation>
    <scope>NUCLEOTIDE SEQUENCE [LARGE SCALE GENOMIC DNA]</scope>
    <source>
        <strain evidence="2">cv. Niubang</strain>
    </source>
</reference>
<dbReference type="EMBL" id="CM042051">
    <property type="protein sequence ID" value="KAI3730144.1"/>
    <property type="molecule type" value="Genomic_DNA"/>
</dbReference>
<organism evidence="1 2">
    <name type="scientific">Arctium lappa</name>
    <name type="common">Greater burdock</name>
    <name type="synonym">Lappa major</name>
    <dbReference type="NCBI Taxonomy" id="4217"/>
    <lineage>
        <taxon>Eukaryota</taxon>
        <taxon>Viridiplantae</taxon>
        <taxon>Streptophyta</taxon>
        <taxon>Embryophyta</taxon>
        <taxon>Tracheophyta</taxon>
        <taxon>Spermatophyta</taxon>
        <taxon>Magnoliopsida</taxon>
        <taxon>eudicotyledons</taxon>
        <taxon>Gunneridae</taxon>
        <taxon>Pentapetalae</taxon>
        <taxon>asterids</taxon>
        <taxon>campanulids</taxon>
        <taxon>Asterales</taxon>
        <taxon>Asteraceae</taxon>
        <taxon>Carduoideae</taxon>
        <taxon>Cardueae</taxon>
        <taxon>Arctiinae</taxon>
        <taxon>Arctium</taxon>
    </lineage>
</organism>
<gene>
    <name evidence="1" type="ORF">L6452_18820</name>
</gene>